<evidence type="ECO:0000256" key="5">
    <source>
        <dbReference type="ARBA" id="ARBA00022840"/>
    </source>
</evidence>
<evidence type="ECO:0000256" key="3">
    <source>
        <dbReference type="ARBA" id="ARBA00022448"/>
    </source>
</evidence>
<dbReference type="Proteomes" id="UP000442535">
    <property type="component" value="Unassembled WGS sequence"/>
</dbReference>
<dbReference type="GO" id="GO:0016887">
    <property type="term" value="F:ATP hydrolysis activity"/>
    <property type="evidence" value="ECO:0007669"/>
    <property type="project" value="InterPro"/>
</dbReference>
<dbReference type="CDD" id="cd03225">
    <property type="entry name" value="ABC_cobalt_CbiO_domain1"/>
    <property type="match status" value="1"/>
</dbReference>
<dbReference type="SMART" id="SM00382">
    <property type="entry name" value="AAA"/>
    <property type="match status" value="1"/>
</dbReference>
<dbReference type="GO" id="GO:0005886">
    <property type="term" value="C:plasma membrane"/>
    <property type="evidence" value="ECO:0007669"/>
    <property type="project" value="UniProtKB-SubCell"/>
</dbReference>
<evidence type="ECO:0000256" key="1">
    <source>
        <dbReference type="ARBA" id="ARBA00004202"/>
    </source>
</evidence>
<dbReference type="InterPro" id="IPR015856">
    <property type="entry name" value="ABC_transpr_CbiO/EcfA_su"/>
</dbReference>
<dbReference type="InterPro" id="IPR050763">
    <property type="entry name" value="ABC_transporter_ATP-binding"/>
</dbReference>
<evidence type="ECO:0000313" key="9">
    <source>
        <dbReference type="Proteomes" id="UP000442535"/>
    </source>
</evidence>
<reference evidence="8 9" key="1">
    <citation type="submission" date="2019-08" db="EMBL/GenBank/DDBJ databases">
        <title>In-depth cultivation of the pig gut microbiome towards novel bacterial diversity and tailored functional studies.</title>
        <authorList>
            <person name="Wylensek D."/>
            <person name="Hitch T.C.A."/>
            <person name="Clavel T."/>
        </authorList>
    </citation>
    <scope>NUCLEOTIDE SEQUENCE [LARGE SCALE GENOMIC DNA]</scope>
    <source>
        <strain evidence="8 9">RF-GAM-744-WT-7</strain>
    </source>
</reference>
<gene>
    <name evidence="8" type="ORF">FYJ63_10525</name>
</gene>
<proteinExistence type="inferred from homology"/>
<evidence type="ECO:0000259" key="7">
    <source>
        <dbReference type="PROSITE" id="PS50893"/>
    </source>
</evidence>
<dbReference type="SUPFAM" id="SSF52540">
    <property type="entry name" value="P-loop containing nucleoside triphosphate hydrolases"/>
    <property type="match status" value="1"/>
</dbReference>
<dbReference type="InterPro" id="IPR027417">
    <property type="entry name" value="P-loop_NTPase"/>
</dbReference>
<dbReference type="GO" id="GO:0046677">
    <property type="term" value="P:response to antibiotic"/>
    <property type="evidence" value="ECO:0007669"/>
    <property type="project" value="UniProtKB-KW"/>
</dbReference>
<comment type="subcellular location">
    <subcellularLocation>
        <location evidence="1">Cell membrane</location>
        <topology evidence="1">Peripheral membrane protein</topology>
    </subcellularLocation>
</comment>
<keyword evidence="3" id="KW-0813">Transport</keyword>
<accession>A0A7K0K5D3</accession>
<dbReference type="EMBL" id="VUMY01000026">
    <property type="protein sequence ID" value="MST50649.1"/>
    <property type="molecule type" value="Genomic_DNA"/>
</dbReference>
<dbReference type="PANTHER" id="PTHR42711:SF5">
    <property type="entry name" value="ABC TRANSPORTER ATP-BINDING PROTEIN NATA"/>
    <property type="match status" value="1"/>
</dbReference>
<dbReference type="GO" id="GO:0022857">
    <property type="term" value="F:transmembrane transporter activity"/>
    <property type="evidence" value="ECO:0007669"/>
    <property type="project" value="UniProtKB-ARBA"/>
</dbReference>
<dbReference type="InterPro" id="IPR003593">
    <property type="entry name" value="AAA+_ATPase"/>
</dbReference>
<feature type="domain" description="ABC transporter" evidence="7">
    <location>
        <begin position="27"/>
        <end position="259"/>
    </location>
</feature>
<comment type="similarity">
    <text evidence="2">Belongs to the ABC transporter superfamily.</text>
</comment>
<keyword evidence="9" id="KW-1185">Reference proteome</keyword>
<evidence type="ECO:0000256" key="6">
    <source>
        <dbReference type="ARBA" id="ARBA00023251"/>
    </source>
</evidence>
<organism evidence="8 9">
    <name type="scientific">Mobiluncus porci</name>
    <dbReference type="NCBI Taxonomy" id="2652278"/>
    <lineage>
        <taxon>Bacteria</taxon>
        <taxon>Bacillati</taxon>
        <taxon>Actinomycetota</taxon>
        <taxon>Actinomycetes</taxon>
        <taxon>Actinomycetales</taxon>
        <taxon>Actinomycetaceae</taxon>
        <taxon>Mobiluncus</taxon>
    </lineage>
</organism>
<comment type="caution">
    <text evidence="8">The sequence shown here is derived from an EMBL/GenBank/DDBJ whole genome shotgun (WGS) entry which is preliminary data.</text>
</comment>
<protein>
    <submittedName>
        <fullName evidence="8">ABC transporter ATP-binding protein</fullName>
    </submittedName>
</protein>
<dbReference type="InterPro" id="IPR003439">
    <property type="entry name" value="ABC_transporter-like_ATP-bd"/>
</dbReference>
<dbReference type="AlphaFoldDB" id="A0A7K0K5D3"/>
<dbReference type="Pfam" id="PF00005">
    <property type="entry name" value="ABC_tran"/>
    <property type="match status" value="1"/>
</dbReference>
<keyword evidence="5 8" id="KW-0067">ATP-binding</keyword>
<name>A0A7K0K5D3_9ACTO</name>
<keyword evidence="6" id="KW-0046">Antibiotic resistance</keyword>
<dbReference type="PROSITE" id="PS50893">
    <property type="entry name" value="ABC_TRANSPORTER_2"/>
    <property type="match status" value="1"/>
</dbReference>
<evidence type="ECO:0000256" key="2">
    <source>
        <dbReference type="ARBA" id="ARBA00005417"/>
    </source>
</evidence>
<dbReference type="PANTHER" id="PTHR42711">
    <property type="entry name" value="ABC TRANSPORTER ATP-BINDING PROTEIN"/>
    <property type="match status" value="1"/>
</dbReference>
<sequence length="333" mass="36953">MAGIIRPLSNWGDDIMNNRNDSSDVLLFVQDLSKKYRGSSTYAIENVSFNVNRGELTAITGPNGAGKSTILGIISSAVKATSGEIRYNGSSLLKSPKVARRITASMPQWYAPIRGVNVFEALTTAAIIRGVPKAEAKKRAVDYLEQVGIGEYANTSSEKLSGGLQRLVSFGMTALQPTELYLFDEPTNDIDATRRLKIWQLMKQLANQGRAVIVVTHDMRHTTQYVDRFMVLESGELALDVTPDVLTSLVSRLVVRFPNFALPKTLDENINQWQRKDADNSLYYLVPKTQFSQVSELYQEALVSYPDLDLEVSSVTFDLIYCDLLQHCEGGAL</sequence>
<dbReference type="Gene3D" id="3.40.50.300">
    <property type="entry name" value="P-loop containing nucleotide triphosphate hydrolases"/>
    <property type="match status" value="1"/>
</dbReference>
<dbReference type="GO" id="GO:0005524">
    <property type="term" value="F:ATP binding"/>
    <property type="evidence" value="ECO:0007669"/>
    <property type="project" value="UniProtKB-KW"/>
</dbReference>
<keyword evidence="4" id="KW-0547">Nucleotide-binding</keyword>
<evidence type="ECO:0000313" key="8">
    <source>
        <dbReference type="EMBL" id="MST50649.1"/>
    </source>
</evidence>
<evidence type="ECO:0000256" key="4">
    <source>
        <dbReference type="ARBA" id="ARBA00022741"/>
    </source>
</evidence>